<accession>A0A0R2RP44</accession>
<evidence type="ECO:0000313" key="3">
    <source>
        <dbReference type="Proteomes" id="UP000051269"/>
    </source>
</evidence>
<evidence type="ECO:0000256" key="1">
    <source>
        <dbReference type="SAM" id="Phobius"/>
    </source>
</evidence>
<keyword evidence="1" id="KW-1133">Transmembrane helix</keyword>
<dbReference type="AlphaFoldDB" id="A0A0R2RP44"/>
<comment type="caution">
    <text evidence="2">The sequence shown here is derived from an EMBL/GenBank/DDBJ whole genome shotgun (WGS) entry which is preliminary data.</text>
</comment>
<proteinExistence type="predicted"/>
<protein>
    <recommendedName>
        <fullName evidence="4">Lipopolysaccharide assembly protein A domain-containing protein</fullName>
    </recommendedName>
</protein>
<evidence type="ECO:0008006" key="4">
    <source>
        <dbReference type="Google" id="ProtNLM"/>
    </source>
</evidence>
<evidence type="ECO:0000313" key="2">
    <source>
        <dbReference type="EMBL" id="KRO62560.1"/>
    </source>
</evidence>
<organism evidence="2 3">
    <name type="scientific">Verrucomicrobia subdivision 6 bacterium BACL9 MAG-120507-bin52</name>
    <dbReference type="NCBI Taxonomy" id="1655590"/>
    <lineage>
        <taxon>Bacteria</taxon>
        <taxon>Pseudomonadati</taxon>
        <taxon>Verrucomicrobiota</taxon>
        <taxon>Verrucomicrobiia</taxon>
        <taxon>Verrucomicrobiales</taxon>
        <taxon>Verrucomicrobia subdivision 6</taxon>
    </lineage>
</organism>
<sequence length="60" mass="6570">MNRQRLVSLGILVATVTLLARQSGFTHLDFYLFGFDVRTPLLLLGFLLSGFLAGALLKSS</sequence>
<feature type="transmembrane region" description="Helical" evidence="1">
    <location>
        <begin position="37"/>
        <end position="57"/>
    </location>
</feature>
<dbReference type="EMBL" id="LIBO01000058">
    <property type="protein sequence ID" value="KRO62560.1"/>
    <property type="molecule type" value="Genomic_DNA"/>
</dbReference>
<reference evidence="2 3" key="1">
    <citation type="submission" date="2015-10" db="EMBL/GenBank/DDBJ databases">
        <title>Metagenome-Assembled Genomes uncover a global brackish microbiome.</title>
        <authorList>
            <person name="Hugerth L.W."/>
            <person name="Larsson J."/>
            <person name="Alneberg J."/>
            <person name="Lindh M.V."/>
            <person name="Legrand C."/>
            <person name="Pinhassi J."/>
            <person name="Andersson A.F."/>
        </authorList>
    </citation>
    <scope>NUCLEOTIDE SEQUENCE [LARGE SCALE GENOMIC DNA]</scope>
    <source>
        <strain evidence="2">BACL18 MAG-120507-bin52</strain>
    </source>
</reference>
<gene>
    <name evidence="2" type="ORF">ABR82_03510</name>
</gene>
<keyword evidence="1" id="KW-0812">Transmembrane</keyword>
<keyword evidence="1" id="KW-0472">Membrane</keyword>
<name>A0A0R2RP44_9BACT</name>
<dbReference type="Proteomes" id="UP000051269">
    <property type="component" value="Unassembled WGS sequence"/>
</dbReference>